<protein>
    <submittedName>
        <fullName evidence="5">GGDEF domain-containing protein</fullName>
    </submittedName>
</protein>
<dbReference type="InterPro" id="IPR000160">
    <property type="entry name" value="GGDEF_dom"/>
</dbReference>
<dbReference type="SMART" id="SM00267">
    <property type="entry name" value="GGDEF"/>
    <property type="match status" value="1"/>
</dbReference>
<dbReference type="PROSITE" id="PS50887">
    <property type="entry name" value="GGDEF"/>
    <property type="match status" value="1"/>
</dbReference>
<dbReference type="EMBL" id="CP018145">
    <property type="protein sequence ID" value="ASJ54372.1"/>
    <property type="molecule type" value="Genomic_DNA"/>
</dbReference>
<dbReference type="Gene3D" id="3.30.70.270">
    <property type="match status" value="1"/>
</dbReference>
<evidence type="ECO:0000259" key="3">
    <source>
        <dbReference type="PROSITE" id="PS50887"/>
    </source>
</evidence>
<dbReference type="InterPro" id="IPR051257">
    <property type="entry name" value="Diverse_CBS-Domain"/>
</dbReference>
<evidence type="ECO:0000256" key="1">
    <source>
        <dbReference type="ARBA" id="ARBA00023122"/>
    </source>
</evidence>
<accession>A0A220MHR4</accession>
<dbReference type="SUPFAM" id="SSF54631">
    <property type="entry name" value="CBS-domain pair"/>
    <property type="match status" value="1"/>
</dbReference>
<evidence type="ECO:0000313" key="6">
    <source>
        <dbReference type="Proteomes" id="UP000197781"/>
    </source>
</evidence>
<dbReference type="NCBIfam" id="TIGR00254">
    <property type="entry name" value="GGDEF"/>
    <property type="match status" value="1"/>
</dbReference>
<dbReference type="SUPFAM" id="SSF55073">
    <property type="entry name" value="Nucleotide cyclase"/>
    <property type="match status" value="1"/>
</dbReference>
<dbReference type="InterPro" id="IPR043128">
    <property type="entry name" value="Rev_trsase/Diguanyl_cyclase"/>
</dbReference>
<reference evidence="5 6" key="1">
    <citation type="submission" date="2016-11" db="EMBL/GenBank/DDBJ databases">
        <authorList>
            <person name="Jaros S."/>
            <person name="Januszkiewicz K."/>
            <person name="Wedrychowicz H."/>
        </authorList>
    </citation>
    <scope>NUCLEOTIDE SEQUENCE [LARGE SCALE GENOMIC DNA]</scope>
    <source>
        <strain evidence="5 6">NF2</strain>
    </source>
</reference>
<dbReference type="Pfam" id="PF00990">
    <property type="entry name" value="GGDEF"/>
    <property type="match status" value="1"/>
</dbReference>
<dbReference type="RefSeq" id="WP_088908122.1">
    <property type="nucleotide sequence ID" value="NZ_CP018145.1"/>
</dbReference>
<dbReference type="InterPro" id="IPR029787">
    <property type="entry name" value="Nucleotide_cyclase"/>
</dbReference>
<evidence type="ECO:0000313" key="5">
    <source>
        <dbReference type="EMBL" id="ASJ54372.1"/>
    </source>
</evidence>
<dbReference type="PANTHER" id="PTHR43080">
    <property type="entry name" value="CBS DOMAIN-CONTAINING PROTEIN CBSX3, MITOCHONDRIAL"/>
    <property type="match status" value="1"/>
</dbReference>
<dbReference type="CDD" id="cd01949">
    <property type="entry name" value="GGDEF"/>
    <property type="match status" value="1"/>
</dbReference>
<dbReference type="Proteomes" id="UP000197781">
    <property type="component" value="Chromosome"/>
</dbReference>
<name>A0A220MHR4_9BACL</name>
<organism evidence="5 6">
    <name type="scientific">Brevibacillus formosus</name>
    <dbReference type="NCBI Taxonomy" id="54913"/>
    <lineage>
        <taxon>Bacteria</taxon>
        <taxon>Bacillati</taxon>
        <taxon>Bacillota</taxon>
        <taxon>Bacilli</taxon>
        <taxon>Bacillales</taxon>
        <taxon>Paenibacillaceae</taxon>
        <taxon>Brevibacillus</taxon>
    </lineage>
</organism>
<feature type="domain" description="CBS" evidence="4">
    <location>
        <begin position="7"/>
        <end position="64"/>
    </location>
</feature>
<dbReference type="KEGG" id="bfm:BP422_12885"/>
<dbReference type="PANTHER" id="PTHR43080:SF2">
    <property type="entry name" value="CBS DOMAIN-CONTAINING PROTEIN"/>
    <property type="match status" value="1"/>
</dbReference>
<evidence type="ECO:0000259" key="4">
    <source>
        <dbReference type="PROSITE" id="PS51371"/>
    </source>
</evidence>
<dbReference type="InterPro" id="IPR046342">
    <property type="entry name" value="CBS_dom_sf"/>
</dbReference>
<sequence>MNISDIMTTTICTITSDKSVSYAAERMNESHVDSLVVMDHGEVLGMVTTRDVLSAHPNRIVADAMSSQPFYLSANHNVWEAYHALHQEQNGLALVKQEDQVIGFITKEIVEMKIAEYRDPLSGLYRAPYIQFIGENFLKERKPFHLLFIDLNDFGRINKLHGHPFGDDVIRTYSSVLSSLAEDQGDYLCRYAGDEFVLISTISDEHIQEYITLITRPTNVLGIFVSAAVGHVNGYNTPDFFSRSWRELIAEASLGSSSAKLSKAHTSTVG</sequence>
<dbReference type="SMART" id="SM00116">
    <property type="entry name" value="CBS"/>
    <property type="match status" value="1"/>
</dbReference>
<gene>
    <name evidence="5" type="ORF">BP422_12885</name>
</gene>
<feature type="domain" description="GGDEF" evidence="3">
    <location>
        <begin position="142"/>
        <end position="270"/>
    </location>
</feature>
<evidence type="ECO:0000256" key="2">
    <source>
        <dbReference type="PROSITE-ProRule" id="PRU00703"/>
    </source>
</evidence>
<proteinExistence type="predicted"/>
<dbReference type="AlphaFoldDB" id="A0A220MHR4"/>
<dbReference type="PROSITE" id="PS51371">
    <property type="entry name" value="CBS"/>
    <property type="match status" value="1"/>
</dbReference>
<dbReference type="Gene3D" id="3.10.580.10">
    <property type="entry name" value="CBS-domain"/>
    <property type="match status" value="1"/>
</dbReference>
<keyword evidence="1 2" id="KW-0129">CBS domain</keyword>
<dbReference type="Pfam" id="PF00571">
    <property type="entry name" value="CBS"/>
    <property type="match status" value="2"/>
</dbReference>
<dbReference type="InterPro" id="IPR000644">
    <property type="entry name" value="CBS_dom"/>
</dbReference>